<dbReference type="PANTHER" id="PTHR30483">
    <property type="entry name" value="LEUCINE-SPECIFIC-BINDING PROTEIN"/>
    <property type="match status" value="1"/>
</dbReference>
<evidence type="ECO:0000259" key="4">
    <source>
        <dbReference type="Pfam" id="PF13458"/>
    </source>
</evidence>
<feature type="chain" id="PRO_5002262241" evidence="3">
    <location>
        <begin position="25"/>
        <end position="371"/>
    </location>
</feature>
<proteinExistence type="inferred from homology"/>
<reference evidence="5 6" key="1">
    <citation type="submission" date="2013-11" db="EMBL/GenBank/DDBJ databases">
        <title>Metagenomic analysis of a methanogenic consortium involved in long chain n-alkane degradation.</title>
        <authorList>
            <person name="Davidova I.A."/>
            <person name="Callaghan A.V."/>
            <person name="Wawrik B."/>
            <person name="Pruitt S."/>
            <person name="Marks C."/>
            <person name="Duncan K.E."/>
            <person name="Suflita J.M."/>
        </authorList>
    </citation>
    <scope>NUCLEOTIDE SEQUENCE [LARGE SCALE GENOMIC DNA]</scope>
    <source>
        <strain evidence="5 6">SPR</strain>
    </source>
</reference>
<dbReference type="Gene3D" id="3.40.50.2300">
    <property type="match status" value="2"/>
</dbReference>
<dbReference type="CDD" id="cd06347">
    <property type="entry name" value="PBP1_ABC_LivK_ligand_binding-like"/>
    <property type="match status" value="1"/>
</dbReference>
<dbReference type="InterPro" id="IPR028081">
    <property type="entry name" value="Leu-bd"/>
</dbReference>
<dbReference type="EMBL" id="AZAC01000004">
    <property type="protein sequence ID" value="KIX15065.1"/>
    <property type="molecule type" value="Genomic_DNA"/>
</dbReference>
<evidence type="ECO:0000313" key="6">
    <source>
        <dbReference type="Proteomes" id="UP000032233"/>
    </source>
</evidence>
<dbReference type="Pfam" id="PF13458">
    <property type="entry name" value="Peripla_BP_6"/>
    <property type="match status" value="1"/>
</dbReference>
<dbReference type="InterPro" id="IPR028082">
    <property type="entry name" value="Peripla_BP_I"/>
</dbReference>
<comment type="similarity">
    <text evidence="1">Belongs to the leucine-binding protein family.</text>
</comment>
<accession>A0A0D2JZY8</accession>
<sequence>MRNIALVFSILLLLSGVAAHSAYAADSIKIAAIFGKSGEASKSTIHHFQAVRYAVDELNRLGGVLGKNIEVIELDNHSSPIQSKLAAKKAVRLGVTAVIGCSWSDHSLAVAKVLQKQGIPMITPDSTNPAVTKVGDYIFRVAFVDTFQGRVLAEFASQTLHAQNAVIIQCIDSAYSMGLSRTFQEKFKGYGKKILGVFNYKQTQKDFSSIIKKSKKLNPDLLLIPGYDESGLIVKQAQELGIDAVMLGGDGWSYREFFAKGGMELKKGYYTCHWTKDVDSPKSKNFVKNYQRTYEVNESAALTYDAVMILAQAIQNAGSLDRKKIRSALASLSDFVGVTGQISFNETGNPDRPAIVMEITSGKSQFLQMVK</sequence>
<dbReference type="STRING" id="1429043.X474_04600"/>
<keyword evidence="2 3" id="KW-0732">Signal</keyword>
<dbReference type="PANTHER" id="PTHR30483:SF6">
    <property type="entry name" value="PERIPLASMIC BINDING PROTEIN OF ABC TRANSPORTER FOR NATURAL AMINO ACIDS"/>
    <property type="match status" value="1"/>
</dbReference>
<keyword evidence="6" id="KW-1185">Reference proteome</keyword>
<dbReference type="Proteomes" id="UP000032233">
    <property type="component" value="Unassembled WGS sequence"/>
</dbReference>
<evidence type="ECO:0000256" key="2">
    <source>
        <dbReference type="ARBA" id="ARBA00022729"/>
    </source>
</evidence>
<comment type="caution">
    <text evidence="5">The sequence shown here is derived from an EMBL/GenBank/DDBJ whole genome shotgun (WGS) entry which is preliminary data.</text>
</comment>
<feature type="signal peptide" evidence="3">
    <location>
        <begin position="1"/>
        <end position="24"/>
    </location>
</feature>
<evidence type="ECO:0000256" key="1">
    <source>
        <dbReference type="ARBA" id="ARBA00010062"/>
    </source>
</evidence>
<gene>
    <name evidence="5" type="ORF">X474_04600</name>
</gene>
<organism evidence="5 6">
    <name type="scientific">Dethiosulfatarculus sandiegensis</name>
    <dbReference type="NCBI Taxonomy" id="1429043"/>
    <lineage>
        <taxon>Bacteria</taxon>
        <taxon>Pseudomonadati</taxon>
        <taxon>Thermodesulfobacteriota</taxon>
        <taxon>Desulfarculia</taxon>
        <taxon>Desulfarculales</taxon>
        <taxon>Desulfarculaceae</taxon>
        <taxon>Dethiosulfatarculus</taxon>
    </lineage>
</organism>
<evidence type="ECO:0000313" key="5">
    <source>
        <dbReference type="EMBL" id="KIX15065.1"/>
    </source>
</evidence>
<dbReference type="InterPro" id="IPR051010">
    <property type="entry name" value="BCAA_transport"/>
</dbReference>
<protein>
    <submittedName>
        <fullName evidence="5">Ethanolamine utilization protein EutJ</fullName>
    </submittedName>
</protein>
<evidence type="ECO:0000256" key="3">
    <source>
        <dbReference type="SAM" id="SignalP"/>
    </source>
</evidence>
<dbReference type="AlphaFoldDB" id="A0A0D2JZY8"/>
<dbReference type="RefSeq" id="WP_052514847.1">
    <property type="nucleotide sequence ID" value="NZ_AZAC01000004.1"/>
</dbReference>
<dbReference type="OrthoDB" id="9791590at2"/>
<dbReference type="SUPFAM" id="SSF53822">
    <property type="entry name" value="Periplasmic binding protein-like I"/>
    <property type="match status" value="1"/>
</dbReference>
<feature type="domain" description="Leucine-binding protein" evidence="4">
    <location>
        <begin position="27"/>
        <end position="362"/>
    </location>
</feature>
<dbReference type="InParanoid" id="A0A0D2JZY8"/>
<name>A0A0D2JZY8_9BACT</name>